<protein>
    <submittedName>
        <fullName evidence="2">Uncharacterized protein</fullName>
    </submittedName>
</protein>
<evidence type="ECO:0000313" key="2">
    <source>
        <dbReference type="EMBL" id="CAF1098919.1"/>
    </source>
</evidence>
<sequence length="347" mass="40819">MLRLTEGFDNNNSRCQENFNLSENQEINKKSPSEKNVSLCCNENKSTKSYCRSILFHGKEIISYCTTSSINSNETMLCVPIKDIVSTYFPNSTDEQFIELCRSKKITRYKPDRSAKSDLSLRLININQLDQYWNFFIEQLLPKRESICSYKSDSNENNNENSSINNIIPTKTNSNDDNQSKLSSEIIKLNIENISEIVQSSIEEDLFNNNQENLSYKINSIISIDNQLNHIETNSSIDQHIEIREEKEEQEQEQEQDTLLINHIDKQDNQFIKDLSENKQDKLILSMIKKNILKKKRRRSNKLTLRSKRRKEKEFKSMINNDIQYWIKKYSIEPISIYLNRVNKPTN</sequence>
<dbReference type="AlphaFoldDB" id="A0A814NYY0"/>
<gene>
    <name evidence="2" type="ORF">RFH988_LOCUS19204</name>
</gene>
<proteinExistence type="predicted"/>
<feature type="compositionally biased region" description="Polar residues" evidence="1">
    <location>
        <begin position="169"/>
        <end position="179"/>
    </location>
</feature>
<comment type="caution">
    <text evidence="2">The sequence shown here is derived from an EMBL/GenBank/DDBJ whole genome shotgun (WGS) entry which is preliminary data.</text>
</comment>
<dbReference type="OrthoDB" id="10050738at2759"/>
<feature type="compositionally biased region" description="Low complexity" evidence="1">
    <location>
        <begin position="155"/>
        <end position="168"/>
    </location>
</feature>
<reference evidence="2" key="1">
    <citation type="submission" date="2021-02" db="EMBL/GenBank/DDBJ databases">
        <authorList>
            <person name="Nowell W R."/>
        </authorList>
    </citation>
    <scope>NUCLEOTIDE SEQUENCE</scope>
</reference>
<accession>A0A814NYY0</accession>
<dbReference type="EMBL" id="CAJNOO010001116">
    <property type="protein sequence ID" value="CAF1098919.1"/>
    <property type="molecule type" value="Genomic_DNA"/>
</dbReference>
<name>A0A814NYY0_9BILA</name>
<evidence type="ECO:0000256" key="1">
    <source>
        <dbReference type="SAM" id="MobiDB-lite"/>
    </source>
</evidence>
<evidence type="ECO:0000313" key="3">
    <source>
        <dbReference type="Proteomes" id="UP000663882"/>
    </source>
</evidence>
<dbReference type="Proteomes" id="UP000663882">
    <property type="component" value="Unassembled WGS sequence"/>
</dbReference>
<organism evidence="2 3">
    <name type="scientific">Rotaria sordida</name>
    <dbReference type="NCBI Taxonomy" id="392033"/>
    <lineage>
        <taxon>Eukaryota</taxon>
        <taxon>Metazoa</taxon>
        <taxon>Spiralia</taxon>
        <taxon>Gnathifera</taxon>
        <taxon>Rotifera</taxon>
        <taxon>Eurotatoria</taxon>
        <taxon>Bdelloidea</taxon>
        <taxon>Philodinida</taxon>
        <taxon>Philodinidae</taxon>
        <taxon>Rotaria</taxon>
    </lineage>
</organism>
<feature type="region of interest" description="Disordered" evidence="1">
    <location>
        <begin position="151"/>
        <end position="179"/>
    </location>
</feature>